<keyword evidence="2" id="KW-0812">Transmembrane</keyword>
<feature type="transmembrane region" description="Helical" evidence="2">
    <location>
        <begin position="288"/>
        <end position="314"/>
    </location>
</feature>
<dbReference type="PANTHER" id="PTHR31004:SF3">
    <property type="entry name" value="TRANSMEMBRANE PROTEIN 79"/>
    <property type="match status" value="1"/>
</dbReference>
<feature type="region of interest" description="Disordered" evidence="1">
    <location>
        <begin position="36"/>
        <end position="107"/>
    </location>
</feature>
<feature type="transmembrane region" description="Helical" evidence="2">
    <location>
        <begin position="346"/>
        <end position="368"/>
    </location>
</feature>
<evidence type="ECO:0000256" key="1">
    <source>
        <dbReference type="SAM" id="MobiDB-lite"/>
    </source>
</evidence>
<evidence type="ECO:0000313" key="3">
    <source>
        <dbReference type="EMBL" id="CAB1449858.1"/>
    </source>
</evidence>
<comment type="caution">
    <text evidence="3">The sequence shown here is derived from an EMBL/GenBank/DDBJ whole genome shotgun (WGS) entry which is preliminary data.</text>
</comment>
<proteinExistence type="predicted"/>
<protein>
    <recommendedName>
        <fullName evidence="5">Transmembrane protein 79-like</fullName>
    </recommendedName>
</protein>
<accession>A0A9N7VIF0</accession>
<feature type="compositionally biased region" description="Low complexity" evidence="1">
    <location>
        <begin position="51"/>
        <end position="61"/>
    </location>
</feature>
<organism evidence="3 4">
    <name type="scientific">Pleuronectes platessa</name>
    <name type="common">European plaice</name>
    <dbReference type="NCBI Taxonomy" id="8262"/>
    <lineage>
        <taxon>Eukaryota</taxon>
        <taxon>Metazoa</taxon>
        <taxon>Chordata</taxon>
        <taxon>Craniata</taxon>
        <taxon>Vertebrata</taxon>
        <taxon>Euteleostomi</taxon>
        <taxon>Actinopterygii</taxon>
        <taxon>Neopterygii</taxon>
        <taxon>Teleostei</taxon>
        <taxon>Neoteleostei</taxon>
        <taxon>Acanthomorphata</taxon>
        <taxon>Carangaria</taxon>
        <taxon>Pleuronectiformes</taxon>
        <taxon>Pleuronectoidei</taxon>
        <taxon>Pleuronectidae</taxon>
        <taxon>Pleuronectes</taxon>
    </lineage>
</organism>
<gene>
    <name evidence="3" type="ORF">PLEPLA_LOCUS37544</name>
</gene>
<dbReference type="GO" id="GO:0045055">
    <property type="term" value="P:regulated exocytosis"/>
    <property type="evidence" value="ECO:0007669"/>
    <property type="project" value="TreeGrafter"/>
</dbReference>
<reference evidence="3" key="1">
    <citation type="submission" date="2020-03" db="EMBL/GenBank/DDBJ databases">
        <authorList>
            <person name="Weist P."/>
        </authorList>
    </citation>
    <scope>NUCLEOTIDE SEQUENCE</scope>
</reference>
<evidence type="ECO:0008006" key="5">
    <source>
        <dbReference type="Google" id="ProtNLM"/>
    </source>
</evidence>
<dbReference type="PANTHER" id="PTHR31004">
    <property type="entry name" value="TRANSMEMBRANE PROTEIN 79"/>
    <property type="match status" value="1"/>
</dbReference>
<feature type="compositionally biased region" description="Acidic residues" evidence="1">
    <location>
        <begin position="85"/>
        <end position="99"/>
    </location>
</feature>
<dbReference type="GO" id="GO:0005765">
    <property type="term" value="C:lysosomal membrane"/>
    <property type="evidence" value="ECO:0007669"/>
    <property type="project" value="TreeGrafter"/>
</dbReference>
<keyword evidence="2" id="KW-1133">Transmembrane helix</keyword>
<evidence type="ECO:0000313" key="4">
    <source>
        <dbReference type="Proteomes" id="UP001153269"/>
    </source>
</evidence>
<feature type="transmembrane region" description="Helical" evidence="2">
    <location>
        <begin position="209"/>
        <end position="233"/>
    </location>
</feature>
<dbReference type="EMBL" id="CADEAL010004030">
    <property type="protein sequence ID" value="CAB1449858.1"/>
    <property type="molecule type" value="Genomic_DNA"/>
</dbReference>
<dbReference type="Proteomes" id="UP001153269">
    <property type="component" value="Unassembled WGS sequence"/>
</dbReference>
<evidence type="ECO:0000256" key="2">
    <source>
        <dbReference type="SAM" id="Phobius"/>
    </source>
</evidence>
<sequence>MKESISDIINQLQDIDPARLSFSPFLDLDTQISLAPVSDSPESSMEELHSSSHSVSGSQRSLEPPPATHQPKSSAPCHQPPSEGLPEEPQADQTEEGEPDPTLSSPIITEHNLDATTENCIITPAPASQGDLPNGTDAPRWSPESTHLDCTADEGRPLIGPPPESVELTVWSSQGRGETCEASAEAAEPGQCCCRCCQCKCCQSGRVPAFASVLASLLCAAGVLYALYFYVPIKPPDCPDLASRIVFTLCCCVVAAVPILLAMLMAAACQFCTGSFRLQETFPRGRAVQQLFVTASSEQFLLYVLNLVVMAALLPQDQLKLVPILVAMFIFGRLVYWVSLNVCSSWRGFGSGLTVFPLLAMLALNLFLMYMQHLKEPLFGSQDVLYNQVTPSSWSGETSQSAIGKPDILPTDILDSQSRPCHWLSWLAVWPVTSRPDRSVKKEEEMFLYLECGHFISRIYSRSNTRITSSATNRSSAETHRKQFDVTRIPKMAALVAPRLAMFGSFSSRHISVFAVQQKSLHSCAKSEKTCTSLVPLDDLVNWARRSSLWPMTFGLACCAVEMMHMAAPRYDMDRFGVVFERAPGSLTS</sequence>
<feature type="transmembrane region" description="Helical" evidence="2">
    <location>
        <begin position="245"/>
        <end position="268"/>
    </location>
</feature>
<keyword evidence="4" id="KW-1185">Reference proteome</keyword>
<feature type="region of interest" description="Disordered" evidence="1">
    <location>
        <begin position="123"/>
        <end position="144"/>
    </location>
</feature>
<dbReference type="Gene3D" id="3.40.50.12280">
    <property type="match status" value="1"/>
</dbReference>
<dbReference type="SUPFAM" id="SSF56770">
    <property type="entry name" value="HydA/Nqo6-like"/>
    <property type="match status" value="1"/>
</dbReference>
<feature type="transmembrane region" description="Helical" evidence="2">
    <location>
        <begin position="321"/>
        <end position="340"/>
    </location>
</feature>
<dbReference type="GO" id="GO:0032588">
    <property type="term" value="C:trans-Golgi network membrane"/>
    <property type="evidence" value="ECO:0007669"/>
    <property type="project" value="TreeGrafter"/>
</dbReference>
<name>A0A9N7VIF0_PLEPL</name>
<dbReference type="AlphaFoldDB" id="A0A9N7VIF0"/>
<keyword evidence="2" id="KW-0472">Membrane</keyword>